<dbReference type="Pfam" id="PF13489">
    <property type="entry name" value="Methyltransf_23"/>
    <property type="match status" value="1"/>
</dbReference>
<dbReference type="PANTHER" id="PTHR43861:SF6">
    <property type="entry name" value="METHYLTRANSFERASE TYPE 11"/>
    <property type="match status" value="1"/>
</dbReference>
<gene>
    <name evidence="1" type="ORF">NP603_01540</name>
</gene>
<dbReference type="GO" id="GO:0008168">
    <property type="term" value="F:methyltransferase activity"/>
    <property type="evidence" value="ECO:0007669"/>
    <property type="project" value="UniProtKB-KW"/>
</dbReference>
<dbReference type="PANTHER" id="PTHR43861">
    <property type="entry name" value="TRANS-ACONITATE 2-METHYLTRANSFERASE-RELATED"/>
    <property type="match status" value="1"/>
</dbReference>
<protein>
    <submittedName>
        <fullName evidence="1">Class I SAM-dependent methyltransferase</fullName>
    </submittedName>
</protein>
<organism evidence="1 2">
    <name type="scientific">Methylomonas aurea</name>
    <dbReference type="NCBI Taxonomy" id="2952224"/>
    <lineage>
        <taxon>Bacteria</taxon>
        <taxon>Pseudomonadati</taxon>
        <taxon>Pseudomonadota</taxon>
        <taxon>Gammaproteobacteria</taxon>
        <taxon>Methylococcales</taxon>
        <taxon>Methylococcaceae</taxon>
        <taxon>Methylomonas</taxon>
    </lineage>
</organism>
<dbReference type="InterPro" id="IPR029063">
    <property type="entry name" value="SAM-dependent_MTases_sf"/>
</dbReference>
<keyword evidence="1" id="KW-0489">Methyltransferase</keyword>
<dbReference type="Proteomes" id="UP001524569">
    <property type="component" value="Unassembled WGS sequence"/>
</dbReference>
<comment type="caution">
    <text evidence="1">The sequence shown here is derived from an EMBL/GenBank/DDBJ whole genome shotgun (WGS) entry which is preliminary data.</text>
</comment>
<proteinExistence type="predicted"/>
<dbReference type="CDD" id="cd02440">
    <property type="entry name" value="AdoMet_MTases"/>
    <property type="match status" value="1"/>
</dbReference>
<keyword evidence="2" id="KW-1185">Reference proteome</keyword>
<dbReference type="GO" id="GO:0032259">
    <property type="term" value="P:methylation"/>
    <property type="evidence" value="ECO:0007669"/>
    <property type="project" value="UniProtKB-KW"/>
</dbReference>
<reference evidence="1 2" key="1">
    <citation type="submission" date="2022-07" db="EMBL/GenBank/DDBJ databases">
        <title>Methylomonas rivi sp. nov., Methylomonas rosea sp. nov., Methylomonas aureus sp. nov. and Methylomonas subterranea sp. nov., four novel methanotrophs isolated from a freshwater creek and the deep terrestrial subsurface.</title>
        <authorList>
            <person name="Abin C."/>
            <person name="Sankaranarayanan K."/>
            <person name="Garner C."/>
            <person name="Sindelar R."/>
            <person name="Kotary K."/>
            <person name="Garner R."/>
            <person name="Barclay S."/>
            <person name="Lawson P."/>
            <person name="Krumholz L."/>
        </authorList>
    </citation>
    <scope>NUCLEOTIDE SEQUENCE [LARGE SCALE GENOMIC DNA]</scope>
    <source>
        <strain evidence="1 2">SURF-1</strain>
    </source>
</reference>
<name>A0ABT1UDG1_9GAMM</name>
<accession>A0ABT1UDG1</accession>
<evidence type="ECO:0000313" key="2">
    <source>
        <dbReference type="Proteomes" id="UP001524569"/>
    </source>
</evidence>
<dbReference type="SUPFAM" id="SSF53335">
    <property type="entry name" value="S-adenosyl-L-methionine-dependent methyltransferases"/>
    <property type="match status" value="1"/>
</dbReference>
<sequence length="320" mass="36003">MSETSSTPCNLCGNHHVSVLSMRSRSGAQLRTVICDHCGLVWSDPFPHDPRQFYEEEYRLDYKKTYAPQAKHILRAGRVAIERHDKIKHLLQSRKNMLDVGTGGGEFAYLMKALGHDIQGIEPNKGYAEYSKAQYQLNLQVGFVQDGDFTDASFDLITIWHVLEHTADPGSVLGILRKLLKPDATLVVEVPNVEAVCQSPASSFHEAHLFNFNVQTLQKMGEKAGLHAVGHLLSADGGNLTMFFQPTDTAAETDWRLPGNAERISAVVKGHTNLRHYMRAAPYLRFVKKLQRTIAERNLSQQVADSKTLLDQLYREHRLL</sequence>
<evidence type="ECO:0000313" key="1">
    <source>
        <dbReference type="EMBL" id="MCQ8179779.1"/>
    </source>
</evidence>
<dbReference type="Gene3D" id="3.40.50.150">
    <property type="entry name" value="Vaccinia Virus protein VP39"/>
    <property type="match status" value="1"/>
</dbReference>
<keyword evidence="1" id="KW-0808">Transferase</keyword>
<dbReference type="EMBL" id="JANIBM010000001">
    <property type="protein sequence ID" value="MCQ8179779.1"/>
    <property type="molecule type" value="Genomic_DNA"/>
</dbReference>
<dbReference type="RefSeq" id="WP_256609154.1">
    <property type="nucleotide sequence ID" value="NZ_JANIBM010000001.1"/>
</dbReference>